<evidence type="ECO:0000256" key="3">
    <source>
        <dbReference type="ARBA" id="ARBA00047831"/>
    </source>
</evidence>
<dbReference type="Pfam" id="PF13427">
    <property type="entry name" value="AadA_C"/>
    <property type="match status" value="1"/>
</dbReference>
<dbReference type="InterPro" id="IPR043519">
    <property type="entry name" value="NT_sf"/>
</dbReference>
<dbReference type="Proteomes" id="UP001596282">
    <property type="component" value="Unassembled WGS sequence"/>
</dbReference>
<protein>
    <recommendedName>
        <fullName evidence="4">Spectinomycin 9-adenylyltransferase</fullName>
    </recommendedName>
</protein>
<feature type="domain" description="Polymerase nucleotidyl transferase" evidence="5">
    <location>
        <begin position="25"/>
        <end position="61"/>
    </location>
</feature>
<proteinExistence type="predicted"/>
<dbReference type="Pfam" id="PF01909">
    <property type="entry name" value="NTP_transf_2"/>
    <property type="match status" value="1"/>
</dbReference>
<evidence type="ECO:0000313" key="7">
    <source>
        <dbReference type="EMBL" id="MFC6182114.1"/>
    </source>
</evidence>
<dbReference type="InterPro" id="IPR002934">
    <property type="entry name" value="Polymerase_NTP_transf_dom"/>
</dbReference>
<feature type="domain" description="Adenylyltransferase AadA C-terminal" evidence="6">
    <location>
        <begin position="150"/>
        <end position="248"/>
    </location>
</feature>
<dbReference type="Gene3D" id="3.30.460.10">
    <property type="entry name" value="Beta Polymerase, domain 2"/>
    <property type="match status" value="1"/>
</dbReference>
<reference evidence="8" key="1">
    <citation type="journal article" date="2019" name="Int. J. Syst. Evol. Microbiol.">
        <title>The Global Catalogue of Microorganisms (GCM) 10K type strain sequencing project: providing services to taxonomists for standard genome sequencing and annotation.</title>
        <authorList>
            <consortium name="The Broad Institute Genomics Platform"/>
            <consortium name="The Broad Institute Genome Sequencing Center for Infectious Disease"/>
            <person name="Wu L."/>
            <person name="Ma J."/>
        </authorList>
    </citation>
    <scope>NUCLEOTIDE SEQUENCE [LARGE SCALE GENOMIC DNA]</scope>
    <source>
        <strain evidence="8">CCM 8933</strain>
    </source>
</reference>
<dbReference type="InterPro" id="IPR025184">
    <property type="entry name" value="AadA_C"/>
</dbReference>
<comment type="caution">
    <text evidence="7">The sequence shown here is derived from an EMBL/GenBank/DDBJ whole genome shotgun (WGS) entry which is preliminary data.</text>
</comment>
<keyword evidence="4 7" id="KW-0548">Nucleotidyltransferase</keyword>
<keyword evidence="2 4" id="KW-0046">Antibiotic resistance</keyword>
<dbReference type="PIRSF" id="PIRSF000819">
    <property type="entry name" value="Streptomycin_3-adenylyltransf"/>
    <property type="match status" value="1"/>
</dbReference>
<evidence type="ECO:0000259" key="5">
    <source>
        <dbReference type="Pfam" id="PF01909"/>
    </source>
</evidence>
<dbReference type="GO" id="GO:0016779">
    <property type="term" value="F:nucleotidyltransferase activity"/>
    <property type="evidence" value="ECO:0007669"/>
    <property type="project" value="UniProtKB-KW"/>
</dbReference>
<dbReference type="InterPro" id="IPR024172">
    <property type="entry name" value="AadA/Aad9"/>
</dbReference>
<keyword evidence="4" id="KW-0547">Nucleotide-binding</keyword>
<name>A0ABW1S2M5_9LACO</name>
<evidence type="ECO:0000313" key="8">
    <source>
        <dbReference type="Proteomes" id="UP001596282"/>
    </source>
</evidence>
<dbReference type="SUPFAM" id="SSF81301">
    <property type="entry name" value="Nucleotidyltransferase"/>
    <property type="match status" value="1"/>
</dbReference>
<keyword evidence="1 4" id="KW-0808">Transferase</keyword>
<keyword evidence="8" id="KW-1185">Reference proteome</keyword>
<dbReference type="CDD" id="cd05403">
    <property type="entry name" value="NT_KNTase_like"/>
    <property type="match status" value="1"/>
</dbReference>
<organism evidence="7 8">
    <name type="scientific">Lactiplantibacillus daowaiensis</name>
    <dbReference type="NCBI Taxonomy" id="2559918"/>
    <lineage>
        <taxon>Bacteria</taxon>
        <taxon>Bacillati</taxon>
        <taxon>Bacillota</taxon>
        <taxon>Bacilli</taxon>
        <taxon>Lactobacillales</taxon>
        <taxon>Lactobacillaceae</taxon>
        <taxon>Lactiplantibacillus</taxon>
    </lineage>
</organism>
<evidence type="ECO:0000256" key="1">
    <source>
        <dbReference type="ARBA" id="ARBA00022679"/>
    </source>
</evidence>
<accession>A0ABW1S2M5</accession>
<keyword evidence="4" id="KW-0067">ATP-binding</keyword>
<sequence length="261" mass="29150">MTGKTHELLTLIQTTTQAILTTNLVGIYLHGSYVLGSYNENVSDLDYLIVVKRPLTFETKQALMQATITKLWPLSPAKGLEWHVLLLQDTQHFQQPLPFELHFSKQHYAAYCQQPLVYINRMHGTDPDLAAHLTIIHAAGQVLVGPAINSVFSPVPATVYWQSLVYDVADAQAMMLTQPMYTILNLCRVLAYQRQGLILSKKGGGEWGLKHLPKQYHCLFEQALSAYTAKLTQIQTYPTDLAQIFAKAAVASIQIGKGRLS</sequence>
<evidence type="ECO:0000259" key="6">
    <source>
        <dbReference type="Pfam" id="PF13427"/>
    </source>
</evidence>
<evidence type="ECO:0000256" key="4">
    <source>
        <dbReference type="PIRNR" id="PIRNR000819"/>
    </source>
</evidence>
<dbReference type="RefSeq" id="WP_379832529.1">
    <property type="nucleotide sequence ID" value="NZ_JBHSSC010000043.1"/>
</dbReference>
<evidence type="ECO:0000256" key="2">
    <source>
        <dbReference type="ARBA" id="ARBA00023251"/>
    </source>
</evidence>
<comment type="catalytic activity">
    <reaction evidence="3 4">
        <text>spectinomycin + ATP = 9-O-adenylylspectinomycin + diphosphate</text>
        <dbReference type="Rhea" id="RHEA:63228"/>
        <dbReference type="ChEBI" id="CHEBI:30616"/>
        <dbReference type="ChEBI" id="CHEBI:33019"/>
        <dbReference type="ChEBI" id="CHEBI:146260"/>
        <dbReference type="ChEBI" id="CHEBI:146261"/>
    </reaction>
</comment>
<gene>
    <name evidence="7" type="ORF">ACFP5Y_12835</name>
</gene>
<dbReference type="EMBL" id="JBHSSC010000043">
    <property type="protein sequence ID" value="MFC6182114.1"/>
    <property type="molecule type" value="Genomic_DNA"/>
</dbReference>